<accession>A0A2M4D5F5</accession>
<keyword evidence="1" id="KW-0472">Membrane</keyword>
<organism evidence="2">
    <name type="scientific">Anopheles darlingi</name>
    <name type="common">Mosquito</name>
    <dbReference type="NCBI Taxonomy" id="43151"/>
    <lineage>
        <taxon>Eukaryota</taxon>
        <taxon>Metazoa</taxon>
        <taxon>Ecdysozoa</taxon>
        <taxon>Arthropoda</taxon>
        <taxon>Hexapoda</taxon>
        <taxon>Insecta</taxon>
        <taxon>Pterygota</taxon>
        <taxon>Neoptera</taxon>
        <taxon>Endopterygota</taxon>
        <taxon>Diptera</taxon>
        <taxon>Nematocera</taxon>
        <taxon>Culicoidea</taxon>
        <taxon>Culicidae</taxon>
        <taxon>Anophelinae</taxon>
        <taxon>Anopheles</taxon>
    </lineage>
</organism>
<feature type="transmembrane region" description="Helical" evidence="1">
    <location>
        <begin position="59"/>
        <end position="77"/>
    </location>
</feature>
<evidence type="ECO:0000256" key="1">
    <source>
        <dbReference type="SAM" id="Phobius"/>
    </source>
</evidence>
<sequence length="78" mass="9017">MAFYDSLTSARLVLRRSASLLLFFFFFFIRFLVSVLIRIGHFVLYSTHIRTGPLFHTSSSSLSLFLALFLPSFLILVH</sequence>
<proteinExistence type="predicted"/>
<reference evidence="2" key="1">
    <citation type="submission" date="2018-01" db="EMBL/GenBank/DDBJ databases">
        <title>An insight into the sialome of Amazonian anophelines.</title>
        <authorList>
            <person name="Ribeiro J.M."/>
            <person name="Scarpassa V."/>
            <person name="Calvo E."/>
        </authorList>
    </citation>
    <scope>NUCLEOTIDE SEQUENCE</scope>
</reference>
<keyword evidence="1" id="KW-0812">Transmembrane</keyword>
<dbReference type="EMBL" id="GGFL01008622">
    <property type="protein sequence ID" value="MBW72800.1"/>
    <property type="molecule type" value="Transcribed_RNA"/>
</dbReference>
<dbReference type="AlphaFoldDB" id="A0A2M4D5F5"/>
<evidence type="ECO:0000313" key="2">
    <source>
        <dbReference type="EMBL" id="MBW72800.1"/>
    </source>
</evidence>
<keyword evidence="1" id="KW-1133">Transmembrane helix</keyword>
<protein>
    <submittedName>
        <fullName evidence="2">Uncharacterized protein</fullName>
    </submittedName>
</protein>
<feature type="transmembrane region" description="Helical" evidence="1">
    <location>
        <begin position="20"/>
        <end position="39"/>
    </location>
</feature>
<name>A0A2M4D5F5_ANODA</name>